<proteinExistence type="predicted"/>
<evidence type="ECO:0000313" key="1">
    <source>
        <dbReference type="EMBL" id="QHS81642.1"/>
    </source>
</evidence>
<name>A0A6C0APF9_9ZZZZ</name>
<protein>
    <submittedName>
        <fullName evidence="1">Uncharacterized protein</fullName>
    </submittedName>
</protein>
<organism evidence="1">
    <name type="scientific">viral metagenome</name>
    <dbReference type="NCBI Taxonomy" id="1070528"/>
    <lineage>
        <taxon>unclassified sequences</taxon>
        <taxon>metagenomes</taxon>
        <taxon>organismal metagenomes</taxon>
    </lineage>
</organism>
<dbReference type="AlphaFoldDB" id="A0A6C0APF9"/>
<reference evidence="1" key="1">
    <citation type="journal article" date="2020" name="Nature">
        <title>Giant virus diversity and host interactions through global metagenomics.</title>
        <authorList>
            <person name="Schulz F."/>
            <person name="Roux S."/>
            <person name="Paez-Espino D."/>
            <person name="Jungbluth S."/>
            <person name="Walsh D.A."/>
            <person name="Denef V.J."/>
            <person name="McMahon K.D."/>
            <person name="Konstantinidis K.T."/>
            <person name="Eloe-Fadrosh E.A."/>
            <person name="Kyrpides N.C."/>
            <person name="Woyke T."/>
        </authorList>
    </citation>
    <scope>NUCLEOTIDE SEQUENCE</scope>
    <source>
        <strain evidence="1">GVMAG-S-1101164-72</strain>
    </source>
</reference>
<accession>A0A6C0APF9</accession>
<dbReference type="EMBL" id="MN740759">
    <property type="protein sequence ID" value="QHS81642.1"/>
    <property type="molecule type" value="Genomic_DNA"/>
</dbReference>
<sequence length="267" mass="29779">MYIIGICLLLLLLALLIFTVSHRQNRQSLLEGFGLIDTWRTTPEFKEWIAFHQEICQFWNKVVDSTLDVEQHGDPTMTKTKLIRKFQDDDNEGRPFIKCPPNPLTTQSPKQDILSVLSPDPRPYQDTLAFLNKKIPGIIEDLKKSLEGIPPIPSPTEGFLSYTGSYACADVSGLVTCDSDTTTFTVNMNSPENAANNRPKPNPDDAVIMSSLKAIVAQIPSMKDQLDKARTDVAYLESYQQKAKDGTWTKEVNIKSSPLSDSSSLAI</sequence>